<dbReference type="GO" id="GO:0001046">
    <property type="term" value="F:core promoter sequence-specific DNA binding"/>
    <property type="evidence" value="ECO:0007669"/>
    <property type="project" value="TreeGrafter"/>
</dbReference>
<reference evidence="1" key="1">
    <citation type="submission" date="2022-06" db="EMBL/GenBank/DDBJ databases">
        <title>New Polynucleobacter species.</title>
        <authorList>
            <person name="Hahn M.W."/>
        </authorList>
    </citation>
    <scope>NUCLEOTIDE SEQUENCE</scope>
    <source>
        <strain evidence="1">UK-FUSCHL-C3</strain>
    </source>
</reference>
<dbReference type="RefSeq" id="WP_353439098.1">
    <property type="nucleotide sequence ID" value="NZ_CP099959.1"/>
</dbReference>
<organism evidence="1">
    <name type="scientific">Polynucleobacter sp. UK-FUSCHL-C3</name>
    <dbReference type="NCBI Taxonomy" id="2955208"/>
    <lineage>
        <taxon>Bacteria</taxon>
        <taxon>Pseudomonadati</taxon>
        <taxon>Pseudomonadota</taxon>
        <taxon>Betaproteobacteria</taxon>
        <taxon>Burkholderiales</taxon>
        <taxon>Burkholderiaceae</taxon>
        <taxon>Polynucleobacter</taxon>
    </lineage>
</organism>
<sequence>MKELKPIRNRTEYQAALLEASIYFDKPPELGTKKADRFEILLMLIESYEAKEYPISPPDPIEAIKFRMEQANLKPKDLKPMIGELNRVYEVLSKKRRLTLSMIRRLHTSLGIPAESLIA</sequence>
<name>A0AAU8A3G6_9BURK</name>
<accession>A0AAU8A3G6</accession>
<evidence type="ECO:0000313" key="1">
    <source>
        <dbReference type="EMBL" id="XCC57965.1"/>
    </source>
</evidence>
<dbReference type="GO" id="GO:0006355">
    <property type="term" value="P:regulation of DNA-templated transcription"/>
    <property type="evidence" value="ECO:0007669"/>
    <property type="project" value="InterPro"/>
</dbReference>
<protein>
    <submittedName>
        <fullName evidence="1">Transcriptional regulator</fullName>
    </submittedName>
</protein>
<dbReference type="EMBL" id="CP099959">
    <property type="protein sequence ID" value="XCC57965.1"/>
    <property type="molecule type" value="Genomic_DNA"/>
</dbReference>
<dbReference type="PANTHER" id="PTHR40455:SF1">
    <property type="entry name" value="ANTITOXIN HIGA"/>
    <property type="match status" value="1"/>
</dbReference>
<dbReference type="InterPro" id="IPR039060">
    <property type="entry name" value="Antitox_HigA"/>
</dbReference>
<gene>
    <name evidence="1" type="ORF">NKE59_01360</name>
</gene>
<dbReference type="PANTHER" id="PTHR40455">
    <property type="entry name" value="ANTITOXIN HIGA"/>
    <property type="match status" value="1"/>
</dbReference>
<dbReference type="AlphaFoldDB" id="A0AAU8A3G6"/>
<proteinExistence type="predicted"/>